<evidence type="ECO:0000256" key="5">
    <source>
        <dbReference type="ARBA" id="ARBA00049233"/>
    </source>
</evidence>
<organism evidence="8 9">
    <name type="scientific">Talaromyces islandicus</name>
    <name type="common">Penicillium islandicum</name>
    <dbReference type="NCBI Taxonomy" id="28573"/>
    <lineage>
        <taxon>Eukaryota</taxon>
        <taxon>Fungi</taxon>
        <taxon>Dikarya</taxon>
        <taxon>Ascomycota</taxon>
        <taxon>Pezizomycotina</taxon>
        <taxon>Eurotiomycetes</taxon>
        <taxon>Eurotiomycetidae</taxon>
        <taxon>Eurotiales</taxon>
        <taxon>Trichocomaceae</taxon>
        <taxon>Talaromyces</taxon>
        <taxon>Talaromyces sect. Islandici</taxon>
    </lineage>
</organism>
<dbReference type="Pfam" id="PF22725">
    <property type="entry name" value="GFO_IDH_MocA_C3"/>
    <property type="match status" value="1"/>
</dbReference>
<evidence type="ECO:0000313" key="8">
    <source>
        <dbReference type="EMBL" id="CRG92303.1"/>
    </source>
</evidence>
<dbReference type="STRING" id="28573.A0A0U1M9J1"/>
<feature type="domain" description="GFO/IDH/MocA-like oxidoreductase" evidence="7">
    <location>
        <begin position="206"/>
        <end position="281"/>
    </location>
</feature>
<feature type="domain" description="Gfo/Idh/MocA-like oxidoreductase N-terminal" evidence="6">
    <location>
        <begin position="25"/>
        <end position="155"/>
    </location>
</feature>
<keyword evidence="9" id="KW-1185">Reference proteome</keyword>
<dbReference type="PANTHER" id="PTHR22604">
    <property type="entry name" value="OXIDOREDUCTASES"/>
    <property type="match status" value="1"/>
</dbReference>
<evidence type="ECO:0000256" key="2">
    <source>
        <dbReference type="ARBA" id="ARBA00023002"/>
    </source>
</evidence>
<dbReference type="AlphaFoldDB" id="A0A0U1M9J1"/>
<dbReference type="GO" id="GO:0047837">
    <property type="term" value="F:D-xylose 1-dehydrogenase (NADP+) activity"/>
    <property type="evidence" value="ECO:0007669"/>
    <property type="project" value="UniProtKB-EC"/>
</dbReference>
<reference evidence="8 9" key="1">
    <citation type="submission" date="2015-04" db="EMBL/GenBank/DDBJ databases">
        <authorList>
            <person name="Syromyatnikov M.Y."/>
            <person name="Popov V.N."/>
        </authorList>
    </citation>
    <scope>NUCLEOTIDE SEQUENCE [LARGE SCALE GENOMIC DNA]</scope>
    <source>
        <strain evidence="8">WF-38-12</strain>
    </source>
</reference>
<evidence type="ECO:0000313" key="9">
    <source>
        <dbReference type="Proteomes" id="UP000054383"/>
    </source>
</evidence>
<protein>
    <recommendedName>
        <fullName evidence="3">D-xylose 1-dehydrogenase (NADP(+), D-xylono-1,5-lactone-forming)</fullName>
        <ecNumber evidence="3">1.1.1.179</ecNumber>
    </recommendedName>
    <alternativeName>
        <fullName evidence="4">D-xylose-NADP dehydrogenase</fullName>
    </alternativeName>
</protein>
<name>A0A0U1M9J1_TALIS</name>
<evidence type="ECO:0000256" key="4">
    <source>
        <dbReference type="ARBA" id="ARBA00042988"/>
    </source>
</evidence>
<dbReference type="Gene3D" id="3.40.50.720">
    <property type="entry name" value="NAD(P)-binding Rossmann-like Domain"/>
    <property type="match status" value="1"/>
</dbReference>
<evidence type="ECO:0000259" key="7">
    <source>
        <dbReference type="Pfam" id="PF22725"/>
    </source>
</evidence>
<evidence type="ECO:0000259" key="6">
    <source>
        <dbReference type="Pfam" id="PF01408"/>
    </source>
</evidence>
<dbReference type="InterPro" id="IPR000683">
    <property type="entry name" value="Gfo/Idh/MocA-like_OxRdtase_N"/>
</dbReference>
<dbReference type="Pfam" id="PF01408">
    <property type="entry name" value="GFO_IDH_MocA"/>
    <property type="match status" value="1"/>
</dbReference>
<dbReference type="OrthoDB" id="6417021at2759"/>
<comment type="catalytic activity">
    <reaction evidence="5">
        <text>D-xylose + NADP(+) = D-xylono-1,5-lactone + NADPH + H(+)</text>
        <dbReference type="Rhea" id="RHEA:22000"/>
        <dbReference type="ChEBI" id="CHEBI:15378"/>
        <dbReference type="ChEBI" id="CHEBI:15867"/>
        <dbReference type="ChEBI" id="CHEBI:53455"/>
        <dbReference type="ChEBI" id="CHEBI:57783"/>
        <dbReference type="ChEBI" id="CHEBI:58349"/>
        <dbReference type="EC" id="1.1.1.179"/>
    </reaction>
</comment>
<comment type="similarity">
    <text evidence="1">Belongs to the Gfo/Idh/MocA family.</text>
</comment>
<accession>A0A0U1M9J1</accession>
<gene>
    <name evidence="8" type="ORF">PISL3812_09360</name>
</gene>
<dbReference type="Proteomes" id="UP000054383">
    <property type="component" value="Unassembled WGS sequence"/>
</dbReference>
<dbReference type="PANTHER" id="PTHR22604:SF105">
    <property type="entry name" value="TRANS-1,2-DIHYDROBENZENE-1,2-DIOL DEHYDROGENASE"/>
    <property type="match status" value="1"/>
</dbReference>
<dbReference type="Gene3D" id="3.30.360.10">
    <property type="entry name" value="Dihydrodipicolinate Reductase, domain 2"/>
    <property type="match status" value="1"/>
</dbReference>
<dbReference type="SUPFAM" id="SSF55347">
    <property type="entry name" value="Glyceraldehyde-3-phosphate dehydrogenase-like, C-terminal domain"/>
    <property type="match status" value="1"/>
</dbReference>
<evidence type="ECO:0000256" key="1">
    <source>
        <dbReference type="ARBA" id="ARBA00010928"/>
    </source>
</evidence>
<dbReference type="EC" id="1.1.1.179" evidence="3"/>
<dbReference type="OMA" id="GEDWWMS"/>
<dbReference type="InterPro" id="IPR050984">
    <property type="entry name" value="Gfo/Idh/MocA_domain"/>
</dbReference>
<proteinExistence type="inferred from homology"/>
<keyword evidence="2" id="KW-0560">Oxidoreductase</keyword>
<dbReference type="InterPro" id="IPR055170">
    <property type="entry name" value="GFO_IDH_MocA-like_dom"/>
</dbReference>
<dbReference type="GO" id="GO:0000166">
    <property type="term" value="F:nucleotide binding"/>
    <property type="evidence" value="ECO:0007669"/>
    <property type="project" value="InterPro"/>
</dbReference>
<evidence type="ECO:0000256" key="3">
    <source>
        <dbReference type="ARBA" id="ARBA00038984"/>
    </source>
</evidence>
<dbReference type="SUPFAM" id="SSF51735">
    <property type="entry name" value="NAD(P)-binding Rossmann-fold domains"/>
    <property type="match status" value="1"/>
</dbReference>
<sequence length="433" mass="49397">MMSALYRISRAFGPPTVDKNKSNALKFGILGAAQIAPMTLITPAKSHPEVIVQAVAARDRSRAEEFAKKHGVPEVKDSYQGELHPLYVLCVRLRQLIRFIELEDILDDPNIDAVLIPLANSLHLEWSIRAIRAGKHVLLEKPSVNTAAEAEVLFNMPELSQPNAPIILEAFHNRFHPAIQLFLSFISPRDVEHVYTDCMVPSWMVDKNNIGYNYELGGGSMMHMGTYTFAMLRMVFDDEPEECLTCQVSTLGDGVHDKCDADSRATFRFPNGGMAEANSTFKGPILWKPSEARVTHREILIEDKSLPATQEQVRVRKVTMHGYLNAFIWHRIDVEDSYVIRKKENPQHIMRKWVESKSHKAYSYKEAGGKWANLPGEDWWMSYRWQLEEFVNRIKGRKAAFWISGQDSIKQMKMLDMAYEKSGLGLRKTGSFR</sequence>
<dbReference type="InterPro" id="IPR036291">
    <property type="entry name" value="NAD(P)-bd_dom_sf"/>
</dbReference>
<dbReference type="EMBL" id="CVMT01000012">
    <property type="protein sequence ID" value="CRG92303.1"/>
    <property type="molecule type" value="Genomic_DNA"/>
</dbReference>